<dbReference type="AlphaFoldDB" id="A0A2T9Y776"/>
<feature type="transmembrane region" description="Helical" evidence="10">
    <location>
        <begin position="307"/>
        <end position="326"/>
    </location>
</feature>
<dbReference type="InterPro" id="IPR017871">
    <property type="entry name" value="ABC_transporter-like_CS"/>
</dbReference>
<evidence type="ECO:0000256" key="8">
    <source>
        <dbReference type="ARBA" id="ARBA00023136"/>
    </source>
</evidence>
<feature type="compositionally biased region" description="Polar residues" evidence="9">
    <location>
        <begin position="87"/>
        <end position="96"/>
    </location>
</feature>
<dbReference type="PANTHER" id="PTHR43394">
    <property type="entry name" value="ATP-DEPENDENT PERMEASE MDL1, MITOCHONDRIAL"/>
    <property type="match status" value="1"/>
</dbReference>
<dbReference type="InterPro" id="IPR036640">
    <property type="entry name" value="ABC1_TM_sf"/>
</dbReference>
<evidence type="ECO:0000256" key="10">
    <source>
        <dbReference type="SAM" id="Phobius"/>
    </source>
</evidence>
<dbReference type="GO" id="GO:0016887">
    <property type="term" value="F:ATP hydrolysis activity"/>
    <property type="evidence" value="ECO:0007669"/>
    <property type="project" value="InterPro"/>
</dbReference>
<comment type="subcellular location">
    <subcellularLocation>
        <location evidence="1">Vacuole membrane</location>
        <topology evidence="1">Multi-pass membrane protein</topology>
    </subcellularLocation>
</comment>
<feature type="region of interest" description="Disordered" evidence="9">
    <location>
        <begin position="69"/>
        <end position="103"/>
    </location>
</feature>
<dbReference type="Gene3D" id="3.40.50.300">
    <property type="entry name" value="P-loop containing nucleotide triphosphate hydrolases"/>
    <property type="match status" value="1"/>
</dbReference>
<feature type="transmembrane region" description="Helical" evidence="10">
    <location>
        <begin position="263"/>
        <end position="287"/>
    </location>
</feature>
<keyword evidence="8 10" id="KW-0472">Membrane</keyword>
<dbReference type="Pfam" id="PF00664">
    <property type="entry name" value="ABC_membrane"/>
    <property type="match status" value="1"/>
</dbReference>
<feature type="transmembrane region" description="Helical" evidence="10">
    <location>
        <begin position="530"/>
        <end position="548"/>
    </location>
</feature>
<evidence type="ECO:0000256" key="6">
    <source>
        <dbReference type="ARBA" id="ARBA00022840"/>
    </source>
</evidence>
<keyword evidence="4 10" id="KW-0812">Transmembrane</keyword>
<keyword evidence="3" id="KW-0926">Vacuole</keyword>
<dbReference type="GO" id="GO:0010044">
    <property type="term" value="P:response to aluminum ion"/>
    <property type="evidence" value="ECO:0007669"/>
    <property type="project" value="UniProtKB-ARBA"/>
</dbReference>
<evidence type="ECO:0000256" key="5">
    <source>
        <dbReference type="ARBA" id="ARBA00022741"/>
    </source>
</evidence>
<dbReference type="InterPro" id="IPR027417">
    <property type="entry name" value="P-loop_NTPase"/>
</dbReference>
<dbReference type="PROSITE" id="PS00211">
    <property type="entry name" value="ABC_TRANSPORTER_1"/>
    <property type="match status" value="1"/>
</dbReference>
<keyword evidence="6" id="KW-0067">ATP-binding</keyword>
<organism evidence="13 14">
    <name type="scientific">Smittium simulii</name>
    <dbReference type="NCBI Taxonomy" id="133385"/>
    <lineage>
        <taxon>Eukaryota</taxon>
        <taxon>Fungi</taxon>
        <taxon>Fungi incertae sedis</taxon>
        <taxon>Zoopagomycota</taxon>
        <taxon>Kickxellomycotina</taxon>
        <taxon>Harpellomycetes</taxon>
        <taxon>Harpellales</taxon>
        <taxon>Legeriomycetaceae</taxon>
        <taxon>Smittium</taxon>
    </lineage>
</organism>
<evidence type="ECO:0000256" key="3">
    <source>
        <dbReference type="ARBA" id="ARBA00022554"/>
    </source>
</evidence>
<dbReference type="GO" id="GO:0005743">
    <property type="term" value="C:mitochondrial inner membrane"/>
    <property type="evidence" value="ECO:0007669"/>
    <property type="project" value="TreeGrafter"/>
</dbReference>
<sequence length="865" mass="94682">MFKINSLPKFKISIKNSTFSFSPNLGFFLQPPTFFLSQSISKPYFTFSSKATPSSLFLLNRPTKRLSYSTNSSLQKSMNTKPAEPASQHSSLNTPPQYDYVDSNENADGYVSIKVDASSLPSNISNPTNTLNRSGSKDILSKFKNIFAAKNPSNLSPLISGFRVTTSDYSSISYNQNPPSPKNNEMLSSVSSTDSQGSSTTNLNILGSSNKPLPVGSKPKTFDPKDQKKGRDSYASAEEMEISKKNTTFATWKKLIKLAKSEYKYLGGAIGLLLVSSSVTMSVPLLMGKIIDIVTNPSTTIPFGLTLNQIFGGLTVFFTLGAFANFGRVYLIRMSGESIIARLRTNLYKKMVLQDMTFFETNRSGDLVSRLTVDTTIVSKSITTNLSDGMRSIVSLVTGLPLMVYMSPKLSLVVMMIIPVISTYAVVYGKFVKKITQKTQTAIGDITKESEERLSNIRIVQAFGRENEEVISFRNASNHVFDLGKKEAFASGIFFGSNGFLGNISILLFLSFGGRMVLNGEISIGDLSSFMLYAAYVGASLAGVTTFFSESMKGIGASNRLFYILERPPKISISSNSGQFFGPIEQGGIGECKGQIQFENVCFSYPSRPDVQIFNNMSLDIKAGSHIAIAGPSGKGKSTITWLLLRMYDINSGSIKIDGHDLKDLNLQKWRSNVAIVPQEPTLFATTIRQNLLYANPNATDEEIMKVLAYANAAEFVNNFPKKLDTFAGERGVSLSGGQKQRIAIARALLLNPSVLILDEATSALDSQSEKSVQDALNKLINGTSESNVLADSSMQTADDIRSSFQQFKLNCTVITIAHRQSTLEKSDIIYVLGDDGQIVETGSYNDLIAKNNGYFKHLMDTMKQ</sequence>
<gene>
    <name evidence="13" type="ORF">BB561_005981</name>
</gene>
<dbReference type="InterPro" id="IPR039421">
    <property type="entry name" value="Type_1_exporter"/>
</dbReference>
<dbReference type="GO" id="GO:0015421">
    <property type="term" value="F:ABC-type oligopeptide transporter activity"/>
    <property type="evidence" value="ECO:0007669"/>
    <property type="project" value="TreeGrafter"/>
</dbReference>
<dbReference type="InterPro" id="IPR003593">
    <property type="entry name" value="AAA+_ATPase"/>
</dbReference>
<name>A0A2T9Y776_9FUNG</name>
<reference evidence="13 14" key="1">
    <citation type="journal article" date="2018" name="MBio">
        <title>Comparative Genomics Reveals the Core Gene Toolbox for the Fungus-Insect Symbiosis.</title>
        <authorList>
            <person name="Wang Y."/>
            <person name="Stata M."/>
            <person name="Wang W."/>
            <person name="Stajich J.E."/>
            <person name="White M.M."/>
            <person name="Moncalvo J.M."/>
        </authorList>
    </citation>
    <scope>NUCLEOTIDE SEQUENCE [LARGE SCALE GENOMIC DNA]</scope>
    <source>
        <strain evidence="13 14">SWE-8-4</strain>
    </source>
</reference>
<feature type="compositionally biased region" description="Basic and acidic residues" evidence="9">
    <location>
        <begin position="220"/>
        <end position="232"/>
    </location>
</feature>
<dbReference type="GO" id="GO:0005774">
    <property type="term" value="C:vacuolar membrane"/>
    <property type="evidence" value="ECO:0007669"/>
    <property type="project" value="UniProtKB-SubCell"/>
</dbReference>
<evidence type="ECO:0000256" key="2">
    <source>
        <dbReference type="ARBA" id="ARBA00022448"/>
    </source>
</evidence>
<dbReference type="FunFam" id="3.40.50.300:FF:000836">
    <property type="entry name" value="ABC transporter B family member 25"/>
    <property type="match status" value="1"/>
</dbReference>
<evidence type="ECO:0000259" key="11">
    <source>
        <dbReference type="PROSITE" id="PS50893"/>
    </source>
</evidence>
<feature type="compositionally biased region" description="Low complexity" evidence="9">
    <location>
        <begin position="188"/>
        <end position="201"/>
    </location>
</feature>
<dbReference type="Pfam" id="PF00005">
    <property type="entry name" value="ABC_tran"/>
    <property type="match status" value="1"/>
</dbReference>
<accession>A0A2T9Y776</accession>
<evidence type="ECO:0000313" key="13">
    <source>
        <dbReference type="EMBL" id="PVU88183.1"/>
    </source>
</evidence>
<dbReference type="CDD" id="cd18573">
    <property type="entry name" value="ABC_6TM_ABCB10_like"/>
    <property type="match status" value="1"/>
</dbReference>
<comment type="caution">
    <text evidence="13">The sequence shown here is derived from an EMBL/GenBank/DDBJ whole genome shotgun (WGS) entry which is preliminary data.</text>
</comment>
<keyword evidence="14" id="KW-1185">Reference proteome</keyword>
<feature type="transmembrane region" description="Helical" evidence="10">
    <location>
        <begin position="412"/>
        <end position="431"/>
    </location>
</feature>
<dbReference type="GO" id="GO:0090374">
    <property type="term" value="P:oligopeptide export from mitochondrion"/>
    <property type="evidence" value="ECO:0007669"/>
    <property type="project" value="TreeGrafter"/>
</dbReference>
<dbReference type="EMBL" id="MBFR01000406">
    <property type="protein sequence ID" value="PVU88183.1"/>
    <property type="molecule type" value="Genomic_DNA"/>
</dbReference>
<protein>
    <submittedName>
        <fullName evidence="13">Uncharacterized protein</fullName>
    </submittedName>
</protein>
<dbReference type="GO" id="GO:0005524">
    <property type="term" value="F:ATP binding"/>
    <property type="evidence" value="ECO:0007669"/>
    <property type="project" value="UniProtKB-KW"/>
</dbReference>
<evidence type="ECO:0000256" key="1">
    <source>
        <dbReference type="ARBA" id="ARBA00004128"/>
    </source>
</evidence>
<keyword evidence="2" id="KW-0813">Transport</keyword>
<dbReference type="PROSITE" id="PS50929">
    <property type="entry name" value="ABC_TM1F"/>
    <property type="match status" value="1"/>
</dbReference>
<dbReference type="InterPro" id="IPR011527">
    <property type="entry name" value="ABC1_TM_dom"/>
</dbReference>
<dbReference type="STRING" id="133385.A0A2T9Y776"/>
<feature type="compositionally biased region" description="Polar residues" evidence="9">
    <location>
        <begin position="69"/>
        <end position="80"/>
    </location>
</feature>
<dbReference type="PANTHER" id="PTHR43394:SF1">
    <property type="entry name" value="ATP-BINDING CASSETTE SUB-FAMILY B MEMBER 10, MITOCHONDRIAL"/>
    <property type="match status" value="1"/>
</dbReference>
<dbReference type="Proteomes" id="UP000245383">
    <property type="component" value="Unassembled WGS sequence"/>
</dbReference>
<evidence type="ECO:0000313" key="14">
    <source>
        <dbReference type="Proteomes" id="UP000245383"/>
    </source>
</evidence>
<evidence type="ECO:0000256" key="7">
    <source>
        <dbReference type="ARBA" id="ARBA00022989"/>
    </source>
</evidence>
<feature type="compositionally biased region" description="Polar residues" evidence="9">
    <location>
        <begin position="173"/>
        <end position="187"/>
    </location>
</feature>
<dbReference type="SUPFAM" id="SSF90123">
    <property type="entry name" value="ABC transporter transmembrane region"/>
    <property type="match status" value="1"/>
</dbReference>
<dbReference type="FunFam" id="1.20.1560.10:FF:000058">
    <property type="entry name" value="ABC transporter B family member 25"/>
    <property type="match status" value="1"/>
</dbReference>
<dbReference type="OrthoDB" id="6500128at2759"/>
<evidence type="ECO:0000256" key="9">
    <source>
        <dbReference type="SAM" id="MobiDB-lite"/>
    </source>
</evidence>
<proteinExistence type="predicted"/>
<feature type="transmembrane region" description="Helical" evidence="10">
    <location>
        <begin position="488"/>
        <end position="510"/>
    </location>
</feature>
<feature type="domain" description="ABC transmembrane type-1" evidence="12">
    <location>
        <begin position="268"/>
        <end position="553"/>
    </location>
</feature>
<feature type="domain" description="ABC transporter" evidence="11">
    <location>
        <begin position="596"/>
        <end position="861"/>
    </location>
</feature>
<evidence type="ECO:0000259" key="12">
    <source>
        <dbReference type="PROSITE" id="PS50929"/>
    </source>
</evidence>
<keyword evidence="7 10" id="KW-1133">Transmembrane helix</keyword>
<dbReference type="PROSITE" id="PS50893">
    <property type="entry name" value="ABC_TRANSPORTER_2"/>
    <property type="match status" value="1"/>
</dbReference>
<dbReference type="Gene3D" id="1.20.1560.10">
    <property type="entry name" value="ABC transporter type 1, transmembrane domain"/>
    <property type="match status" value="1"/>
</dbReference>
<dbReference type="SUPFAM" id="SSF52540">
    <property type="entry name" value="P-loop containing nucleoside triphosphate hydrolases"/>
    <property type="match status" value="2"/>
</dbReference>
<keyword evidence="5" id="KW-0547">Nucleotide-binding</keyword>
<evidence type="ECO:0000256" key="4">
    <source>
        <dbReference type="ARBA" id="ARBA00022692"/>
    </source>
</evidence>
<feature type="region of interest" description="Disordered" evidence="9">
    <location>
        <begin position="173"/>
        <end position="237"/>
    </location>
</feature>
<dbReference type="SMART" id="SM00382">
    <property type="entry name" value="AAA"/>
    <property type="match status" value="1"/>
</dbReference>
<dbReference type="InterPro" id="IPR003439">
    <property type="entry name" value="ABC_transporter-like_ATP-bd"/>
</dbReference>
<feature type="compositionally biased region" description="Polar residues" evidence="9">
    <location>
        <begin position="202"/>
        <end position="211"/>
    </location>
</feature>